<sequence length="100" mass="11441">MCFVLGHPRHSQSQGYVERAKTVALGQWMSTNNSDRWSESLLPVVCGINTRISSVTKITFEVMFGQPSRSDSDFWKIVKEHNVEDEDQLLNQLKNSIVEK</sequence>
<evidence type="ECO:0000313" key="4">
    <source>
        <dbReference type="EMBL" id="CAF4429577.1"/>
    </source>
</evidence>
<evidence type="ECO:0000313" key="5">
    <source>
        <dbReference type="Proteomes" id="UP000663829"/>
    </source>
</evidence>
<dbReference type="Proteomes" id="UP000681722">
    <property type="component" value="Unassembled WGS sequence"/>
</dbReference>
<dbReference type="EMBL" id="CAJOBC010095007">
    <property type="protein sequence ID" value="CAF4429577.1"/>
    <property type="molecule type" value="Genomic_DNA"/>
</dbReference>
<dbReference type="InterPro" id="IPR036397">
    <property type="entry name" value="RNaseH_sf"/>
</dbReference>
<dbReference type="OrthoDB" id="441971at2759"/>
<dbReference type="Proteomes" id="UP000677228">
    <property type="component" value="Unassembled WGS sequence"/>
</dbReference>
<dbReference type="GO" id="GO:0003676">
    <property type="term" value="F:nucleic acid binding"/>
    <property type="evidence" value="ECO:0007669"/>
    <property type="project" value="InterPro"/>
</dbReference>
<gene>
    <name evidence="2" type="ORF">GPM918_LOCUS40155</name>
    <name evidence="1" type="ORF">OVA965_LOCUS35618</name>
    <name evidence="4" type="ORF">SRO942_LOCUS41079</name>
    <name evidence="3" type="ORF">TMI583_LOCUS36592</name>
</gene>
<protein>
    <submittedName>
        <fullName evidence="2">Uncharacterized protein</fullName>
    </submittedName>
</protein>
<dbReference type="AlphaFoldDB" id="A0A815Y7Q2"/>
<dbReference type="EMBL" id="CAJOBA010053152">
    <property type="protein sequence ID" value="CAF4262135.1"/>
    <property type="molecule type" value="Genomic_DNA"/>
</dbReference>
<reference evidence="2" key="1">
    <citation type="submission" date="2021-02" db="EMBL/GenBank/DDBJ databases">
        <authorList>
            <person name="Nowell W R."/>
        </authorList>
    </citation>
    <scope>NUCLEOTIDE SEQUENCE</scope>
</reference>
<keyword evidence="5" id="KW-1185">Reference proteome</keyword>
<evidence type="ECO:0000313" key="1">
    <source>
        <dbReference type="EMBL" id="CAF1470013.1"/>
    </source>
</evidence>
<dbReference type="EMBL" id="CAJNOK010031260">
    <property type="protein sequence ID" value="CAF1470013.1"/>
    <property type="molecule type" value="Genomic_DNA"/>
</dbReference>
<dbReference type="Gene3D" id="3.30.420.10">
    <property type="entry name" value="Ribonuclease H-like superfamily/Ribonuclease H"/>
    <property type="match status" value="1"/>
</dbReference>
<dbReference type="Proteomes" id="UP000682733">
    <property type="component" value="Unassembled WGS sequence"/>
</dbReference>
<name>A0A815Y7Q2_9BILA</name>
<comment type="caution">
    <text evidence="2">The sequence shown here is derived from an EMBL/GenBank/DDBJ whole genome shotgun (WGS) entry which is preliminary data.</text>
</comment>
<evidence type="ECO:0000313" key="2">
    <source>
        <dbReference type="EMBL" id="CAF1567194.1"/>
    </source>
</evidence>
<dbReference type="Proteomes" id="UP000663829">
    <property type="component" value="Unassembled WGS sequence"/>
</dbReference>
<organism evidence="2 5">
    <name type="scientific">Didymodactylos carnosus</name>
    <dbReference type="NCBI Taxonomy" id="1234261"/>
    <lineage>
        <taxon>Eukaryota</taxon>
        <taxon>Metazoa</taxon>
        <taxon>Spiralia</taxon>
        <taxon>Gnathifera</taxon>
        <taxon>Rotifera</taxon>
        <taxon>Eurotatoria</taxon>
        <taxon>Bdelloidea</taxon>
        <taxon>Philodinida</taxon>
        <taxon>Philodinidae</taxon>
        <taxon>Didymodactylos</taxon>
    </lineage>
</organism>
<dbReference type="EMBL" id="CAJNOQ010029206">
    <property type="protein sequence ID" value="CAF1567194.1"/>
    <property type="molecule type" value="Genomic_DNA"/>
</dbReference>
<accession>A0A815Y7Q2</accession>
<evidence type="ECO:0000313" key="3">
    <source>
        <dbReference type="EMBL" id="CAF4262135.1"/>
    </source>
</evidence>
<proteinExistence type="predicted"/>